<gene>
    <name evidence="1" type="ORF">AWR27_15090</name>
</gene>
<dbReference type="OrthoDB" id="1411058at2"/>
<dbReference type="RefSeq" id="WP_077131957.1">
    <property type="nucleotide sequence ID" value="NZ_CP014263.1"/>
</dbReference>
<dbReference type="STRING" id="1178516.AWR27_15090"/>
<organism evidence="1 2">
    <name type="scientific">Spirosoma montaniterrae</name>
    <dbReference type="NCBI Taxonomy" id="1178516"/>
    <lineage>
        <taxon>Bacteria</taxon>
        <taxon>Pseudomonadati</taxon>
        <taxon>Bacteroidota</taxon>
        <taxon>Cytophagia</taxon>
        <taxon>Cytophagales</taxon>
        <taxon>Cytophagaceae</taxon>
        <taxon>Spirosoma</taxon>
    </lineage>
</organism>
<evidence type="ECO:0000313" key="2">
    <source>
        <dbReference type="Proteomes" id="UP000187941"/>
    </source>
</evidence>
<dbReference type="Proteomes" id="UP000187941">
    <property type="component" value="Chromosome"/>
</dbReference>
<dbReference type="KEGG" id="smon:AWR27_15090"/>
<evidence type="ECO:0000313" key="1">
    <source>
        <dbReference type="EMBL" id="AQG80530.1"/>
    </source>
</evidence>
<proteinExistence type="predicted"/>
<accession>A0A1P9WYS0</accession>
<evidence type="ECO:0008006" key="3">
    <source>
        <dbReference type="Google" id="ProtNLM"/>
    </source>
</evidence>
<sequence>MKKNLLFDVRAEVWLARQKRIWLVRLRSLFSRPFSPDVLDSSAAVPGPGLETDARADELTAPVLQVDVSREGLYDMLPEGILHPPRQRRDGAQALVDESRRLRQEERDSRLFWQPFEQESWRQRVQIEAQENESLTQITGPVWTELYNYLLGEAAEGLPDLQRACLLAIWTNAHQTVGNWPRTAVYFSRFLGVPVTLQHRNQRPAESTSTNWQPARLGNTRLGFDWVLPPPSLPDDGGQIDIRIGPLSARQLPAYLPGGIARKHVAMLAGYLFPADADWHLHVLPESNGFCLSDDPTAGRLGLTTALAG</sequence>
<dbReference type="Pfam" id="PF06996">
    <property type="entry name" value="T6SS_TssG"/>
    <property type="match status" value="1"/>
</dbReference>
<dbReference type="EMBL" id="CP014263">
    <property type="protein sequence ID" value="AQG80530.1"/>
    <property type="molecule type" value="Genomic_DNA"/>
</dbReference>
<keyword evidence="2" id="KW-1185">Reference proteome</keyword>
<reference evidence="1 2" key="1">
    <citation type="submission" date="2016-01" db="EMBL/GenBank/DDBJ databases">
        <authorList>
            <person name="Oliw E.H."/>
        </authorList>
    </citation>
    <scope>NUCLEOTIDE SEQUENCE [LARGE SCALE GENOMIC DNA]</scope>
    <source>
        <strain evidence="1 2">DY10</strain>
    </source>
</reference>
<name>A0A1P9WYS0_9BACT</name>
<dbReference type="InterPro" id="IPR010732">
    <property type="entry name" value="T6SS_TssG-like"/>
</dbReference>
<protein>
    <recommendedName>
        <fullName evidence="3">Type VI secretion system baseplate subunit TssG</fullName>
    </recommendedName>
</protein>
<dbReference type="AlphaFoldDB" id="A0A1P9WYS0"/>